<feature type="compositionally biased region" description="Low complexity" evidence="1">
    <location>
        <begin position="322"/>
        <end position="332"/>
    </location>
</feature>
<feature type="compositionally biased region" description="Gly residues" evidence="1">
    <location>
        <begin position="34"/>
        <end position="44"/>
    </location>
</feature>
<evidence type="ECO:0000313" key="3">
    <source>
        <dbReference type="Proteomes" id="UP000284706"/>
    </source>
</evidence>
<feature type="compositionally biased region" description="Polar residues" evidence="1">
    <location>
        <begin position="254"/>
        <end position="263"/>
    </location>
</feature>
<dbReference type="EMBL" id="NHYE01001277">
    <property type="protein sequence ID" value="PPQ97215.1"/>
    <property type="molecule type" value="Genomic_DNA"/>
</dbReference>
<gene>
    <name evidence="2" type="ORF">CVT26_000720</name>
</gene>
<name>A0A409Y2H5_9AGAR</name>
<keyword evidence="3" id="KW-1185">Reference proteome</keyword>
<evidence type="ECO:0000313" key="2">
    <source>
        <dbReference type="EMBL" id="PPQ97215.1"/>
    </source>
</evidence>
<protein>
    <submittedName>
        <fullName evidence="2">Uncharacterized protein</fullName>
    </submittedName>
</protein>
<dbReference type="InParanoid" id="A0A409Y2H5"/>
<feature type="compositionally biased region" description="Low complexity" evidence="1">
    <location>
        <begin position="224"/>
        <end position="245"/>
    </location>
</feature>
<feature type="compositionally biased region" description="Polar residues" evidence="1">
    <location>
        <begin position="118"/>
        <end position="129"/>
    </location>
</feature>
<sequence length="339" mass="33058">MATPFVMASSQTMQQAAAAGMSASVSSSAQLNGSGSGSGLGLGGSTSTSSPRAGQAWGVGAPPPPPSASAGTVGAAPDESTYRPSGRPEDPHNNVTRSPVQAHRYTPAPGATLARMPSSGSGSASTQQHQHQHPGHRMSSPPPPSQGRSRPTHSPRSSYSASLPGVASPKTQIRPLSPPPPTNIGSGSGVGGGNLKPQTQMGAGAGYTSSPRLSGPGRTATPTGGHPLASSAAGGASGPALPDAGMKNGAPAGSSFNVGSRTASPLPLMSSLHPPLPSSMSGPPPPLTSGGRPPANGVSSGLDRERELASGALNPSLQASQTTMATMAATMAGSSKLST</sequence>
<comment type="caution">
    <text evidence="2">The sequence shown here is derived from an EMBL/GenBank/DDBJ whole genome shotgun (WGS) entry which is preliminary data.</text>
</comment>
<dbReference type="AlphaFoldDB" id="A0A409Y2H5"/>
<feature type="region of interest" description="Disordered" evidence="1">
    <location>
        <begin position="1"/>
        <end position="339"/>
    </location>
</feature>
<feature type="compositionally biased region" description="Polar residues" evidence="1">
    <location>
        <begin position="146"/>
        <end position="161"/>
    </location>
</feature>
<feature type="compositionally biased region" description="Polar residues" evidence="1">
    <location>
        <begin position="196"/>
        <end position="212"/>
    </location>
</feature>
<proteinExistence type="predicted"/>
<evidence type="ECO:0000256" key="1">
    <source>
        <dbReference type="SAM" id="MobiDB-lite"/>
    </source>
</evidence>
<feature type="compositionally biased region" description="Low complexity" evidence="1">
    <location>
        <begin position="264"/>
        <end position="273"/>
    </location>
</feature>
<feature type="compositionally biased region" description="Low complexity" evidence="1">
    <location>
        <begin position="7"/>
        <end position="33"/>
    </location>
</feature>
<feature type="compositionally biased region" description="Low complexity" evidence="1">
    <location>
        <begin position="68"/>
        <end position="77"/>
    </location>
</feature>
<reference evidence="2 3" key="1">
    <citation type="journal article" date="2018" name="Evol. Lett.">
        <title>Horizontal gene cluster transfer increased hallucinogenic mushroom diversity.</title>
        <authorList>
            <person name="Reynolds H.T."/>
            <person name="Vijayakumar V."/>
            <person name="Gluck-Thaler E."/>
            <person name="Korotkin H.B."/>
            <person name="Matheny P.B."/>
            <person name="Slot J.C."/>
        </authorList>
    </citation>
    <scope>NUCLEOTIDE SEQUENCE [LARGE SCALE GENOMIC DNA]</scope>
    <source>
        <strain evidence="2 3">SRW20</strain>
    </source>
</reference>
<accession>A0A409Y2H5</accession>
<feature type="compositionally biased region" description="Low complexity" evidence="1">
    <location>
        <begin position="45"/>
        <end position="60"/>
    </location>
</feature>
<dbReference type="Proteomes" id="UP000284706">
    <property type="component" value="Unassembled WGS sequence"/>
</dbReference>
<organism evidence="2 3">
    <name type="scientific">Gymnopilus dilepis</name>
    <dbReference type="NCBI Taxonomy" id="231916"/>
    <lineage>
        <taxon>Eukaryota</taxon>
        <taxon>Fungi</taxon>
        <taxon>Dikarya</taxon>
        <taxon>Basidiomycota</taxon>
        <taxon>Agaricomycotina</taxon>
        <taxon>Agaricomycetes</taxon>
        <taxon>Agaricomycetidae</taxon>
        <taxon>Agaricales</taxon>
        <taxon>Agaricineae</taxon>
        <taxon>Hymenogastraceae</taxon>
        <taxon>Gymnopilus</taxon>
    </lineage>
</organism>
<dbReference type="STRING" id="231916.A0A409Y2H5"/>
<feature type="compositionally biased region" description="Pro residues" evidence="1">
    <location>
        <begin position="274"/>
        <end position="287"/>
    </location>
</feature>